<gene>
    <name evidence="1" type="ORF">QYF61_004394</name>
</gene>
<evidence type="ECO:0000313" key="2">
    <source>
        <dbReference type="Proteomes" id="UP001333110"/>
    </source>
</evidence>
<dbReference type="AlphaFoldDB" id="A0AAN7N4Y8"/>
<sequence length="259" mass="28359">MFQQGRDFSHMLAGSSSLPARSCCTVSPGADIAPRGAAKKDLGGPAVLQQKGGPMVMLRTSRSCHPRPLPRGQERLAKRFRMDELQTGSGFPWHPPSTEMLPVLQLKISMVGGEGEVFHPSDHFRGPPLDPPQQVHAFPVLRAPELDAVLQYPQVVLRRAALNAFIPQPVLIPQGAPTQVQDSAFGLVEPHEVHTGPLLQLVQVPLDDIPSLRRVSRTTQLGVICKLAEGALDPTVYVIDGDIKQHWSQYRPLRDAICH</sequence>
<keyword evidence="2" id="KW-1185">Reference proteome</keyword>
<comment type="caution">
    <text evidence="1">The sequence shown here is derived from an EMBL/GenBank/DDBJ whole genome shotgun (WGS) entry which is preliminary data.</text>
</comment>
<protein>
    <submittedName>
        <fullName evidence="1">Uncharacterized protein</fullName>
    </submittedName>
</protein>
<name>A0AAN7N4Y8_MYCAM</name>
<reference evidence="1 2" key="1">
    <citation type="journal article" date="2023" name="J. Hered.">
        <title>Chromosome-level genome of the wood stork (Mycteria americana) provides insight into avian chromosome evolution.</title>
        <authorList>
            <person name="Flamio R. Jr."/>
            <person name="Ramstad K.M."/>
        </authorList>
    </citation>
    <scope>NUCLEOTIDE SEQUENCE [LARGE SCALE GENOMIC DNA]</scope>
    <source>
        <strain evidence="1">JAX WOST 10</strain>
    </source>
</reference>
<evidence type="ECO:0000313" key="1">
    <source>
        <dbReference type="EMBL" id="KAK4821878.1"/>
    </source>
</evidence>
<accession>A0AAN7N4Y8</accession>
<proteinExistence type="predicted"/>
<dbReference type="EMBL" id="JAUNZN010000004">
    <property type="protein sequence ID" value="KAK4821878.1"/>
    <property type="molecule type" value="Genomic_DNA"/>
</dbReference>
<organism evidence="1 2">
    <name type="scientific">Mycteria americana</name>
    <name type="common">Wood stork</name>
    <dbReference type="NCBI Taxonomy" id="33587"/>
    <lineage>
        <taxon>Eukaryota</taxon>
        <taxon>Metazoa</taxon>
        <taxon>Chordata</taxon>
        <taxon>Craniata</taxon>
        <taxon>Vertebrata</taxon>
        <taxon>Euteleostomi</taxon>
        <taxon>Archelosauria</taxon>
        <taxon>Archosauria</taxon>
        <taxon>Dinosauria</taxon>
        <taxon>Saurischia</taxon>
        <taxon>Theropoda</taxon>
        <taxon>Coelurosauria</taxon>
        <taxon>Aves</taxon>
        <taxon>Neognathae</taxon>
        <taxon>Neoaves</taxon>
        <taxon>Aequornithes</taxon>
        <taxon>Ciconiiformes</taxon>
        <taxon>Ciconiidae</taxon>
        <taxon>Mycteria</taxon>
    </lineage>
</organism>
<dbReference type="Proteomes" id="UP001333110">
    <property type="component" value="Unassembled WGS sequence"/>
</dbReference>